<proteinExistence type="predicted"/>
<dbReference type="EMBL" id="JBBNAG010000009">
    <property type="protein sequence ID" value="KAK9104816.1"/>
    <property type="molecule type" value="Genomic_DNA"/>
</dbReference>
<name>A0AAP0F4Y9_9MAGN</name>
<keyword evidence="3" id="KW-1185">Reference proteome</keyword>
<accession>A0AAP0F4Y9</accession>
<reference evidence="2 3" key="1">
    <citation type="submission" date="2024-01" db="EMBL/GenBank/DDBJ databases">
        <title>Genome assemblies of Stephania.</title>
        <authorList>
            <person name="Yang L."/>
        </authorList>
    </citation>
    <scope>NUCLEOTIDE SEQUENCE [LARGE SCALE GENOMIC DNA]</scope>
    <source>
        <strain evidence="2">JXDWG</strain>
        <tissue evidence="2">Leaf</tissue>
    </source>
</reference>
<feature type="region of interest" description="Disordered" evidence="1">
    <location>
        <begin position="1"/>
        <end position="27"/>
    </location>
</feature>
<gene>
    <name evidence="2" type="ORF">Scep_021660</name>
</gene>
<evidence type="ECO:0000313" key="2">
    <source>
        <dbReference type="EMBL" id="KAK9104816.1"/>
    </source>
</evidence>
<organism evidence="2 3">
    <name type="scientific">Stephania cephalantha</name>
    <dbReference type="NCBI Taxonomy" id="152367"/>
    <lineage>
        <taxon>Eukaryota</taxon>
        <taxon>Viridiplantae</taxon>
        <taxon>Streptophyta</taxon>
        <taxon>Embryophyta</taxon>
        <taxon>Tracheophyta</taxon>
        <taxon>Spermatophyta</taxon>
        <taxon>Magnoliopsida</taxon>
        <taxon>Ranunculales</taxon>
        <taxon>Menispermaceae</taxon>
        <taxon>Menispermoideae</taxon>
        <taxon>Cissampelideae</taxon>
        <taxon>Stephania</taxon>
    </lineage>
</organism>
<comment type="caution">
    <text evidence="2">The sequence shown here is derived from an EMBL/GenBank/DDBJ whole genome shotgun (WGS) entry which is preliminary data.</text>
</comment>
<dbReference type="AlphaFoldDB" id="A0AAP0F4Y9"/>
<evidence type="ECO:0000256" key="1">
    <source>
        <dbReference type="SAM" id="MobiDB-lite"/>
    </source>
</evidence>
<evidence type="ECO:0000313" key="3">
    <source>
        <dbReference type="Proteomes" id="UP001419268"/>
    </source>
</evidence>
<sequence length="69" mass="7859">MTCPKYSAPERSRNPGSTSTAPNPCPPRYCPIPFDPLRFGSQKALDRFKTDKARQVQAERRISISNKYE</sequence>
<feature type="region of interest" description="Disordered" evidence="1">
    <location>
        <begin position="48"/>
        <end position="69"/>
    </location>
</feature>
<protein>
    <submittedName>
        <fullName evidence="2">Uncharacterized protein</fullName>
    </submittedName>
</protein>
<dbReference type="Proteomes" id="UP001419268">
    <property type="component" value="Unassembled WGS sequence"/>
</dbReference>